<dbReference type="EMBL" id="CATOUU010000548">
    <property type="protein sequence ID" value="CAI9933729.1"/>
    <property type="molecule type" value="Genomic_DNA"/>
</dbReference>
<dbReference type="SUPFAM" id="SSF52058">
    <property type="entry name" value="L domain-like"/>
    <property type="match status" value="1"/>
</dbReference>
<reference evidence="3" key="1">
    <citation type="submission" date="2023-06" db="EMBL/GenBank/DDBJ databases">
        <authorList>
            <person name="Kurt Z."/>
        </authorList>
    </citation>
    <scope>NUCLEOTIDE SEQUENCE</scope>
</reference>
<proteinExistence type="predicted"/>
<keyword evidence="1" id="KW-0433">Leucine-rich repeat</keyword>
<dbReference type="EMBL" id="CAXDID020000211">
    <property type="protein sequence ID" value="CAL6056861.1"/>
    <property type="molecule type" value="Genomic_DNA"/>
</dbReference>
<evidence type="ECO:0000256" key="2">
    <source>
        <dbReference type="ARBA" id="ARBA00022737"/>
    </source>
</evidence>
<sequence>MSESYNKRIVNVYHKYINNSVLHINNEKQRIGAYKIKTLEILQNFQITRLELHRCPNLVLKLQNQTLKELEIKGCNIDSIDELYLENLELLHLEDHYYQGYSTLTLFINTVKQPQDKLDIVNLTKCIKLNTLHLIGYKDIDIGPLNLLTGLIRLNLSDCGLKNINQLMTLIHLQELCLSQNNNIDLTSIQYLKSLKILDVRDCFVKNIEEFQELSSLKELNMESNIGVDISPLKHLTSLSTLNLSHCGLQNLNALTPLINLISLNVSSNEIIDISPLQFMKQLEFLDFYGNQILNIDVLRSLTSLQELNISNNPILYLAPLKEIKLNDRVAILNMQALDHPEIHTFSMFDEVKQPSQQQINLANTLRDLNTPITKLRTFSKYRICLKGKIINTQQSTRQLLHSTICEQALFTQRIVALFQQLSKLDNYM</sequence>
<dbReference type="InterPro" id="IPR032675">
    <property type="entry name" value="LRR_dom_sf"/>
</dbReference>
<accession>A0AA86TYQ9</accession>
<keyword evidence="2" id="KW-0677">Repeat</keyword>
<organism evidence="3">
    <name type="scientific">Hexamita inflata</name>
    <dbReference type="NCBI Taxonomy" id="28002"/>
    <lineage>
        <taxon>Eukaryota</taxon>
        <taxon>Metamonada</taxon>
        <taxon>Diplomonadida</taxon>
        <taxon>Hexamitidae</taxon>
        <taxon>Hexamitinae</taxon>
        <taxon>Hexamita</taxon>
    </lineage>
</organism>
<evidence type="ECO:0000313" key="5">
    <source>
        <dbReference type="Proteomes" id="UP001642409"/>
    </source>
</evidence>
<dbReference type="PROSITE" id="PS51450">
    <property type="entry name" value="LRR"/>
    <property type="match status" value="4"/>
</dbReference>
<dbReference type="PANTHER" id="PTHR46652">
    <property type="entry name" value="LEUCINE-RICH REPEAT AND IQ DOMAIN-CONTAINING PROTEIN 1-RELATED"/>
    <property type="match status" value="1"/>
</dbReference>
<gene>
    <name evidence="3" type="ORF">HINF_LOCUS21374</name>
    <name evidence="4" type="ORF">HINF_LOCUS47231</name>
</gene>
<dbReference type="AlphaFoldDB" id="A0AA86TYQ9"/>
<reference evidence="4 5" key="2">
    <citation type="submission" date="2024-07" db="EMBL/GenBank/DDBJ databases">
        <authorList>
            <person name="Akdeniz Z."/>
        </authorList>
    </citation>
    <scope>NUCLEOTIDE SEQUENCE [LARGE SCALE GENOMIC DNA]</scope>
</reference>
<protein>
    <submittedName>
        <fullName evidence="3">Leucine-rich repeat domain-containing protein</fullName>
    </submittedName>
    <submittedName>
        <fullName evidence="4">Leucine-rich_repeat domain-containing protein</fullName>
    </submittedName>
</protein>
<evidence type="ECO:0000256" key="1">
    <source>
        <dbReference type="ARBA" id="ARBA00022614"/>
    </source>
</evidence>
<dbReference type="Pfam" id="PF12799">
    <property type="entry name" value="LRR_4"/>
    <property type="match status" value="1"/>
</dbReference>
<evidence type="ECO:0000313" key="4">
    <source>
        <dbReference type="EMBL" id="CAL6056861.1"/>
    </source>
</evidence>
<dbReference type="PANTHER" id="PTHR46652:SF3">
    <property type="entry name" value="LEUCINE-RICH REPEAT-CONTAINING PROTEIN 9"/>
    <property type="match status" value="1"/>
</dbReference>
<name>A0AA86TYQ9_9EUKA</name>
<dbReference type="InterPro" id="IPR001611">
    <property type="entry name" value="Leu-rich_rpt"/>
</dbReference>
<dbReference type="Gene3D" id="3.80.10.10">
    <property type="entry name" value="Ribonuclease Inhibitor"/>
    <property type="match status" value="1"/>
</dbReference>
<dbReference type="InterPro" id="IPR025875">
    <property type="entry name" value="Leu-rich_rpt_4"/>
</dbReference>
<keyword evidence="5" id="KW-1185">Reference proteome</keyword>
<comment type="caution">
    <text evidence="3">The sequence shown here is derived from an EMBL/GenBank/DDBJ whole genome shotgun (WGS) entry which is preliminary data.</text>
</comment>
<evidence type="ECO:0000313" key="3">
    <source>
        <dbReference type="EMBL" id="CAI9933729.1"/>
    </source>
</evidence>
<dbReference type="Proteomes" id="UP001642409">
    <property type="component" value="Unassembled WGS sequence"/>
</dbReference>
<dbReference type="InterPro" id="IPR050836">
    <property type="entry name" value="SDS22/Internalin_LRR"/>
</dbReference>